<gene>
    <name evidence="1" type="ORF">COV89_00250</name>
</gene>
<protein>
    <submittedName>
        <fullName evidence="1">Uncharacterized protein</fullName>
    </submittedName>
</protein>
<sequence>MSCLTLYFIFPICVKIIKNEGYFQRKNNCDKINKKKQISMLEDFPKEKLQEIYEILPEDLKEALFSQEIANIINDICAENSIDEKQISEVSKYVGHTLLGLLSPNEFEKTIKEKLIIKDDLAQKISYQITRLVFLPLKTTLEFIYKIKMVLPKEVVEEKLPIAEEVFKEEKLPSRRPKRDTYREPTE</sequence>
<evidence type="ECO:0000313" key="1">
    <source>
        <dbReference type="EMBL" id="PIQ70469.1"/>
    </source>
</evidence>
<organism evidence="1 2">
    <name type="scientific">Candidatus Shapirobacteria bacterium CG11_big_fil_rev_8_21_14_0_20_40_12</name>
    <dbReference type="NCBI Taxonomy" id="1974889"/>
    <lineage>
        <taxon>Bacteria</taxon>
        <taxon>Candidatus Shapironibacteriota</taxon>
    </lineage>
</organism>
<reference evidence="1 2" key="1">
    <citation type="submission" date="2017-09" db="EMBL/GenBank/DDBJ databases">
        <title>Depth-based differentiation of microbial function through sediment-hosted aquifers and enrichment of novel symbionts in the deep terrestrial subsurface.</title>
        <authorList>
            <person name="Probst A.J."/>
            <person name="Ladd B."/>
            <person name="Jarett J.K."/>
            <person name="Geller-Mcgrath D.E."/>
            <person name="Sieber C.M."/>
            <person name="Emerson J.B."/>
            <person name="Anantharaman K."/>
            <person name="Thomas B.C."/>
            <person name="Malmstrom R."/>
            <person name="Stieglmeier M."/>
            <person name="Klingl A."/>
            <person name="Woyke T."/>
            <person name="Ryan C.M."/>
            <person name="Banfield J.F."/>
        </authorList>
    </citation>
    <scope>NUCLEOTIDE SEQUENCE [LARGE SCALE GENOMIC DNA]</scope>
    <source>
        <strain evidence="1">CG11_big_fil_rev_8_21_14_0_20_40_12</strain>
    </source>
</reference>
<dbReference type="AlphaFoldDB" id="A0A2H0KGV4"/>
<accession>A0A2H0KGV4</accession>
<evidence type="ECO:0000313" key="2">
    <source>
        <dbReference type="Proteomes" id="UP000231371"/>
    </source>
</evidence>
<proteinExistence type="predicted"/>
<comment type="caution">
    <text evidence="1">The sequence shown here is derived from an EMBL/GenBank/DDBJ whole genome shotgun (WGS) entry which is preliminary data.</text>
</comment>
<dbReference type="EMBL" id="PCVI01000005">
    <property type="protein sequence ID" value="PIQ70469.1"/>
    <property type="molecule type" value="Genomic_DNA"/>
</dbReference>
<name>A0A2H0KGV4_9BACT</name>
<dbReference type="Proteomes" id="UP000231371">
    <property type="component" value="Unassembled WGS sequence"/>
</dbReference>